<evidence type="ECO:0000313" key="2">
    <source>
        <dbReference type="EMBL" id="KAF2667157.1"/>
    </source>
</evidence>
<keyword evidence="3" id="KW-1185">Reference proteome</keyword>
<dbReference type="EMBL" id="MU004238">
    <property type="protein sequence ID" value="KAF2667157.1"/>
    <property type="molecule type" value="Genomic_DNA"/>
</dbReference>
<keyword evidence="1" id="KW-0472">Membrane</keyword>
<proteinExistence type="predicted"/>
<evidence type="ECO:0000313" key="3">
    <source>
        <dbReference type="Proteomes" id="UP000799302"/>
    </source>
</evidence>
<protein>
    <submittedName>
        <fullName evidence="2">Uncharacterized protein</fullName>
    </submittedName>
</protein>
<accession>A0A6A6U6T6</accession>
<keyword evidence="1" id="KW-1133">Transmembrane helix</keyword>
<feature type="transmembrane region" description="Helical" evidence="1">
    <location>
        <begin position="59"/>
        <end position="83"/>
    </location>
</feature>
<organism evidence="2 3">
    <name type="scientific">Microthyrium microscopicum</name>
    <dbReference type="NCBI Taxonomy" id="703497"/>
    <lineage>
        <taxon>Eukaryota</taxon>
        <taxon>Fungi</taxon>
        <taxon>Dikarya</taxon>
        <taxon>Ascomycota</taxon>
        <taxon>Pezizomycotina</taxon>
        <taxon>Dothideomycetes</taxon>
        <taxon>Dothideomycetes incertae sedis</taxon>
        <taxon>Microthyriales</taxon>
        <taxon>Microthyriaceae</taxon>
        <taxon>Microthyrium</taxon>
    </lineage>
</organism>
<sequence>MESPIASEKVQIQVEQLEKPIRGSLDQDIEQQIYRQSSGSLFDNFWDSRPGAEQGEQRVTACSAFLGLVSMTVGTTVLVFIGITTRRVLEGS</sequence>
<reference evidence="2" key="1">
    <citation type="journal article" date="2020" name="Stud. Mycol.">
        <title>101 Dothideomycetes genomes: a test case for predicting lifestyles and emergence of pathogens.</title>
        <authorList>
            <person name="Haridas S."/>
            <person name="Albert R."/>
            <person name="Binder M."/>
            <person name="Bloem J."/>
            <person name="Labutti K."/>
            <person name="Salamov A."/>
            <person name="Andreopoulos B."/>
            <person name="Baker S."/>
            <person name="Barry K."/>
            <person name="Bills G."/>
            <person name="Bluhm B."/>
            <person name="Cannon C."/>
            <person name="Castanera R."/>
            <person name="Culley D."/>
            <person name="Daum C."/>
            <person name="Ezra D."/>
            <person name="Gonzalez J."/>
            <person name="Henrissat B."/>
            <person name="Kuo A."/>
            <person name="Liang C."/>
            <person name="Lipzen A."/>
            <person name="Lutzoni F."/>
            <person name="Magnuson J."/>
            <person name="Mondo S."/>
            <person name="Nolan M."/>
            <person name="Ohm R."/>
            <person name="Pangilinan J."/>
            <person name="Park H.-J."/>
            <person name="Ramirez L."/>
            <person name="Alfaro M."/>
            <person name="Sun H."/>
            <person name="Tritt A."/>
            <person name="Yoshinaga Y."/>
            <person name="Zwiers L.-H."/>
            <person name="Turgeon B."/>
            <person name="Goodwin S."/>
            <person name="Spatafora J."/>
            <person name="Crous P."/>
            <person name="Grigoriev I."/>
        </authorList>
    </citation>
    <scope>NUCLEOTIDE SEQUENCE</scope>
    <source>
        <strain evidence="2">CBS 115976</strain>
    </source>
</reference>
<name>A0A6A6U6T6_9PEZI</name>
<dbReference type="AlphaFoldDB" id="A0A6A6U6T6"/>
<gene>
    <name evidence="2" type="ORF">BT63DRAFT_481596</name>
</gene>
<evidence type="ECO:0000256" key="1">
    <source>
        <dbReference type="SAM" id="Phobius"/>
    </source>
</evidence>
<dbReference type="Proteomes" id="UP000799302">
    <property type="component" value="Unassembled WGS sequence"/>
</dbReference>
<keyword evidence="1" id="KW-0812">Transmembrane</keyword>